<dbReference type="PANTHER" id="PTHR45913">
    <property type="entry name" value="EPM2A-INTERACTING PROTEIN 1"/>
    <property type="match status" value="1"/>
</dbReference>
<comment type="caution">
    <text evidence="1">The sequence shown here is derived from an EMBL/GenBank/DDBJ whole genome shotgun (WGS) entry which is preliminary data.</text>
</comment>
<dbReference type="OrthoDB" id="1894652at2759"/>
<dbReference type="AlphaFoldDB" id="A0A4C1XBK9"/>
<dbReference type="PANTHER" id="PTHR45913:SF5">
    <property type="entry name" value="GENERAL TRANSCRIPTION FACTOR II-I REPEAT DOMAIN-CONTAINING PROTEIN 2A-LIKE PROTEIN"/>
    <property type="match status" value="1"/>
</dbReference>
<reference evidence="1 2" key="1">
    <citation type="journal article" date="2019" name="Commun. Biol.">
        <title>The bagworm genome reveals a unique fibroin gene that provides high tensile strength.</title>
        <authorList>
            <person name="Kono N."/>
            <person name="Nakamura H."/>
            <person name="Ohtoshi R."/>
            <person name="Tomita M."/>
            <person name="Numata K."/>
            <person name="Arakawa K."/>
        </authorList>
    </citation>
    <scope>NUCLEOTIDE SEQUENCE [LARGE SCALE GENOMIC DNA]</scope>
</reference>
<evidence type="ECO:0000313" key="2">
    <source>
        <dbReference type="Proteomes" id="UP000299102"/>
    </source>
</evidence>
<name>A0A4C1XBK9_EUMVA</name>
<protein>
    <submittedName>
        <fullName evidence="1">General transcription factor II-I repeat domain-containing protein 2</fullName>
    </submittedName>
</protein>
<keyword evidence="2" id="KW-1185">Reference proteome</keyword>
<organism evidence="1 2">
    <name type="scientific">Eumeta variegata</name>
    <name type="common">Bagworm moth</name>
    <name type="synonym">Eumeta japonica</name>
    <dbReference type="NCBI Taxonomy" id="151549"/>
    <lineage>
        <taxon>Eukaryota</taxon>
        <taxon>Metazoa</taxon>
        <taxon>Ecdysozoa</taxon>
        <taxon>Arthropoda</taxon>
        <taxon>Hexapoda</taxon>
        <taxon>Insecta</taxon>
        <taxon>Pterygota</taxon>
        <taxon>Neoptera</taxon>
        <taxon>Endopterygota</taxon>
        <taxon>Lepidoptera</taxon>
        <taxon>Glossata</taxon>
        <taxon>Ditrysia</taxon>
        <taxon>Tineoidea</taxon>
        <taxon>Psychidae</taxon>
        <taxon>Oiketicinae</taxon>
        <taxon>Eumeta</taxon>
    </lineage>
</organism>
<proteinExistence type="predicted"/>
<gene>
    <name evidence="1" type="primary">Gtf2ird2</name>
    <name evidence="1" type="ORF">EVAR_42441_1</name>
</gene>
<dbReference type="CDD" id="cd22209">
    <property type="entry name" value="EMC10"/>
    <property type="match status" value="1"/>
</dbReference>
<accession>A0A4C1XBK9</accession>
<dbReference type="EMBL" id="BGZK01000763">
    <property type="protein sequence ID" value="GBP59535.1"/>
    <property type="molecule type" value="Genomic_DNA"/>
</dbReference>
<dbReference type="Proteomes" id="UP000299102">
    <property type="component" value="Unassembled WGS sequence"/>
</dbReference>
<sequence>MFCRPCWRFVHTTRLSSFSLYAGNSRPAGPIQPAVVCDRFLFSTRTHRPMEWKRDRSFRALARTLGSSGTRQSVMLFPLDESTDLSDTTQLAIFIRGVNKEFTVTEELLALQPLKGTATGEKIFNNIEKELAQDDSFYIVRTLVTSSDVKDMEFISSIKAQAYLDNGLSDVINTWVNHNGAVAAINFQVANSTSAYDYESHPEYRLNSNFFLRHVEQAPVPDTASYIQKLEREREAREKGDLKDNSVRVKRNIFYKKHLADFKAKVEWFKSAVDVINSENENRFWARYDLAEYRTEFMKATEALLVTSDDSKP</sequence>
<evidence type="ECO:0000313" key="1">
    <source>
        <dbReference type="EMBL" id="GBP59535.1"/>
    </source>
</evidence>
<dbReference type="STRING" id="151549.A0A4C1XBK9"/>